<gene>
    <name evidence="2" type="ORF">H2200_000425</name>
</gene>
<protein>
    <submittedName>
        <fullName evidence="2">Uncharacterized protein</fullName>
    </submittedName>
</protein>
<evidence type="ECO:0000313" key="2">
    <source>
        <dbReference type="EMBL" id="KAJ9616706.1"/>
    </source>
</evidence>
<accession>A0AA39CQY9</accession>
<organism evidence="2 3">
    <name type="scientific">Cladophialophora chaetospira</name>
    <dbReference type="NCBI Taxonomy" id="386627"/>
    <lineage>
        <taxon>Eukaryota</taxon>
        <taxon>Fungi</taxon>
        <taxon>Dikarya</taxon>
        <taxon>Ascomycota</taxon>
        <taxon>Pezizomycotina</taxon>
        <taxon>Eurotiomycetes</taxon>
        <taxon>Chaetothyriomycetidae</taxon>
        <taxon>Chaetothyriales</taxon>
        <taxon>Herpotrichiellaceae</taxon>
        <taxon>Cladophialophora</taxon>
    </lineage>
</organism>
<evidence type="ECO:0000256" key="1">
    <source>
        <dbReference type="SAM" id="MobiDB-lite"/>
    </source>
</evidence>
<dbReference type="Proteomes" id="UP001172673">
    <property type="component" value="Unassembled WGS sequence"/>
</dbReference>
<keyword evidence="3" id="KW-1185">Reference proteome</keyword>
<evidence type="ECO:0000313" key="3">
    <source>
        <dbReference type="Proteomes" id="UP001172673"/>
    </source>
</evidence>
<name>A0AA39CQY9_9EURO</name>
<sequence length="183" mass="21466">MSHHVRRLEWRVHIEDENRVDWPSSIPFRYLLPNLERIIIHAHMRPPSSYEVLLDAVYLALPMVRLERREMPDINLSFDMAYTFSGIMFESPFLGNITTEDALDEHELVIRDVMADEEFIELAMADELEIDIQAMTTVLLRCARAHEQAWFEKLQRNRLARQRETAPDQSGSEDGQDQQAEQS</sequence>
<dbReference type="EMBL" id="JAPDRK010000001">
    <property type="protein sequence ID" value="KAJ9616706.1"/>
    <property type="molecule type" value="Genomic_DNA"/>
</dbReference>
<comment type="caution">
    <text evidence="2">The sequence shown here is derived from an EMBL/GenBank/DDBJ whole genome shotgun (WGS) entry which is preliminary data.</text>
</comment>
<feature type="compositionally biased region" description="Low complexity" evidence="1">
    <location>
        <begin position="168"/>
        <end position="183"/>
    </location>
</feature>
<proteinExistence type="predicted"/>
<dbReference type="AlphaFoldDB" id="A0AA39CQY9"/>
<reference evidence="2" key="1">
    <citation type="submission" date="2022-10" db="EMBL/GenBank/DDBJ databases">
        <title>Culturing micro-colonial fungi from biological soil crusts in the Mojave desert and describing Neophaeococcomyces mojavensis, and introducing the new genera and species Taxawa tesnikishii.</title>
        <authorList>
            <person name="Kurbessoian T."/>
            <person name="Stajich J.E."/>
        </authorList>
    </citation>
    <scope>NUCLEOTIDE SEQUENCE</scope>
    <source>
        <strain evidence="2">TK_41</strain>
    </source>
</reference>
<feature type="region of interest" description="Disordered" evidence="1">
    <location>
        <begin position="160"/>
        <end position="183"/>
    </location>
</feature>